<dbReference type="EMBL" id="WMEZ01000002">
    <property type="protein sequence ID" value="MYL49335.1"/>
    <property type="molecule type" value="Genomic_DNA"/>
</dbReference>
<gene>
    <name evidence="3" type="ORF">GLV98_07550</name>
</gene>
<evidence type="ECO:0000313" key="4">
    <source>
        <dbReference type="Proteomes" id="UP000447393"/>
    </source>
</evidence>
<feature type="domain" description="SLH" evidence="2">
    <location>
        <begin position="1067"/>
        <end position="1130"/>
    </location>
</feature>
<dbReference type="Gene3D" id="3.30.1920.20">
    <property type="match status" value="7"/>
</dbReference>
<evidence type="ECO:0000313" key="3">
    <source>
        <dbReference type="EMBL" id="MYL49335.1"/>
    </source>
</evidence>
<dbReference type="PANTHER" id="PTHR43308:SF5">
    <property type="entry name" value="S-LAYER PROTEIN _ PEPTIDOGLYCAN ENDO-BETA-N-ACETYLGLUCOSAMINIDASE"/>
    <property type="match status" value="1"/>
</dbReference>
<organism evidence="3 4">
    <name type="scientific">Halobacillus litoralis</name>
    <dbReference type="NCBI Taxonomy" id="45668"/>
    <lineage>
        <taxon>Bacteria</taxon>
        <taxon>Bacillati</taxon>
        <taxon>Bacillota</taxon>
        <taxon>Bacilli</taxon>
        <taxon>Bacillales</taxon>
        <taxon>Bacillaceae</taxon>
        <taxon>Halobacillus</taxon>
    </lineage>
</organism>
<dbReference type="InterPro" id="IPR051465">
    <property type="entry name" value="Cell_Envelope_Struct_Comp"/>
</dbReference>
<reference evidence="3 4" key="1">
    <citation type="submission" date="2019-11" db="EMBL/GenBank/DDBJ databases">
        <title>Genome sequences of 17 halophilic strains isolated from different environments.</title>
        <authorList>
            <person name="Furrow R.E."/>
        </authorList>
    </citation>
    <scope>NUCLEOTIDE SEQUENCE [LARGE SCALE GENOMIC DNA]</scope>
    <source>
        <strain evidence="3 4">22505_10_Sand</strain>
    </source>
</reference>
<dbReference type="Pfam" id="PF00395">
    <property type="entry name" value="SLH"/>
    <property type="match status" value="3"/>
</dbReference>
<keyword evidence="1" id="KW-0732">Signal</keyword>
<dbReference type="OrthoDB" id="340819at2"/>
<accession>A0A845E149</accession>
<dbReference type="NCBIfam" id="NF047446">
    <property type="entry name" value="barrel_OmpL47"/>
    <property type="match status" value="7"/>
</dbReference>
<feature type="domain" description="SLH" evidence="2">
    <location>
        <begin position="1131"/>
        <end position="1185"/>
    </location>
</feature>
<dbReference type="AlphaFoldDB" id="A0A845E149"/>
<comment type="caution">
    <text evidence="3">The sequence shown here is derived from an EMBL/GenBank/DDBJ whole genome shotgun (WGS) entry which is preliminary data.</text>
</comment>
<dbReference type="InterPro" id="IPR058094">
    <property type="entry name" value="Ig-like_OmpL47-like"/>
</dbReference>
<feature type="domain" description="SLH" evidence="2">
    <location>
        <begin position="1009"/>
        <end position="1066"/>
    </location>
</feature>
<protein>
    <recommendedName>
        <fullName evidence="2">SLH domain-containing protein</fullName>
    </recommendedName>
</protein>
<dbReference type="RefSeq" id="WP_160913672.1">
    <property type="nucleotide sequence ID" value="NZ_WMEZ01000002.1"/>
</dbReference>
<dbReference type="PROSITE" id="PS51272">
    <property type="entry name" value="SLH"/>
    <property type="match status" value="3"/>
</dbReference>
<evidence type="ECO:0000259" key="2">
    <source>
        <dbReference type="PROSITE" id="PS51272"/>
    </source>
</evidence>
<dbReference type="InterPro" id="IPR001119">
    <property type="entry name" value="SLH_dom"/>
</dbReference>
<dbReference type="PANTHER" id="PTHR43308">
    <property type="entry name" value="OUTER MEMBRANE PROTEIN ALPHA-RELATED"/>
    <property type="match status" value="1"/>
</dbReference>
<evidence type="ECO:0000256" key="1">
    <source>
        <dbReference type="ARBA" id="ARBA00022729"/>
    </source>
</evidence>
<sequence>MLFKKGKIERVLVLAILALIVSLGNPEVSYAGSDVTPPVLKELTVSKQEATVGDEVKITADVIDDLSGVKRVSIRYDAPEGTAEKYTTLKLNSATGKYEGSLEIGKYDVAGHWKIDYLYVLDEQDNHYYYNNSYGGAEYKKETSEYIDLSPYDVLVFGTEEDKEPPKLEELQVTPKNVTQMDVVKVSADVSDNLSGVKRVSIRYDAPEGTAEKYTTLKLNSATGKYEGSLEIGKYDAAGHWKIDYLYVLDEQDNHYYYNNSYGGAEYKKETSEYIDLSPYDVVVSGTEEDKEPPELDDLQVTPTNVIRGEIVKVSANVNDNLSGVKRVSIRYDAPEGTAEKYTTLKLNSTTGRYEGTLEIGEYDVAGHWKIDYLYVLDEQDNHYYYNNSYGGAEYKKETSEYIDLSSYDVVVEETDKIAPITSLDITSTNPMKNEWYPSNVTASLSATDEEAGIKKVEYRINEGNWIEYTDAFEISQEGEVQLDYRSVDHAGNIEEIQTEIIKIDKTSPVTTTSEIPSGWGNEEIELSLTARDESSGVSSIEYRMNEGEWTAYDTPITIDEEGKHVIEYRSTDQAGNQEEIQTADVNLDFGSPATTMSSVSDEWHKSNVEVTLSSSDGLSGVSRTEYRVNEEEWATYDTSILVEGEGSNKVEFRSIDHAGNVEATQSKVIKVDKTAPVTTVEEVPTDWSNQDVELTLSSSDELSGVSSIEYKINDGEWKDYSDPIKLDQEGSTTIEFRSIDNVGNVEGIQNETIKLDKTAPVTSVNGVPEKWANKTTEITLTSKDQWSGVATIEYRMNEGEWTEYTGPITFQQQGENVIDYRSVDTAGNVEEFKSLTVKYDDHAPQTSAGDVGDKWQNSGIEISLSSTDPLSGVAKTEYRINEGEWKEYTTPVLIDEEGSHTLDYRSIDHAGNEEEVKSINVKLDSTAPDTAMSTEKRDGDMEVTLSSSDALSGVSKTEYRINQGEWKEYNSAILLSEEGTHTVDYRTIDYAGNVEAIQSTEVTIDKPSNDVTFKDIQGHWAEDKINYLVQNNLLTGYKDGTFQPDVNITRAEAATVISRELELEKIGSDFTDVSEDHWASGYIGAAAKANILSGYKDGTFHPNENLSRAEMATIVSRAYQLQGQTDIFSDTKGHWADSYIQTLAANNITVGYPDGTFKPEQEITRAEFASFVARVLEESFRVTD</sequence>
<proteinExistence type="predicted"/>
<name>A0A845E149_9BACI</name>
<dbReference type="Proteomes" id="UP000447393">
    <property type="component" value="Unassembled WGS sequence"/>
</dbReference>